<dbReference type="AlphaFoldDB" id="A0A6A3HQL0"/>
<gene>
    <name evidence="1" type="ORF">PR001_g27121</name>
</gene>
<reference evidence="1 2" key="1">
    <citation type="submission" date="2018-09" db="EMBL/GenBank/DDBJ databases">
        <title>Genomic investigation of the strawberry pathogen Phytophthora fragariae indicates pathogenicity is determined by transcriptional variation in three key races.</title>
        <authorList>
            <person name="Adams T.M."/>
            <person name="Armitage A.D."/>
            <person name="Sobczyk M.K."/>
            <person name="Bates H.J."/>
            <person name="Dunwell J.M."/>
            <person name="Nellist C.F."/>
            <person name="Harrison R.J."/>
        </authorList>
    </citation>
    <scope>NUCLEOTIDE SEQUENCE [LARGE SCALE GENOMIC DNA]</scope>
    <source>
        <strain evidence="1 2">SCRP249</strain>
    </source>
</reference>
<sequence>MDHNLPLGATNILIGQNNAVCSSTSTRLVQTVVGRHDDIKSSVKNRRVYPSRRLVRRCLRYRVRRHGEQRGAACGHQLVRAQQTKGGVEFVALREVKLQVEEINEVTYYSGMLEFLDHGIKVRRWRQTLSVVGRP</sequence>
<evidence type="ECO:0000313" key="2">
    <source>
        <dbReference type="Proteomes" id="UP000429607"/>
    </source>
</evidence>
<protein>
    <submittedName>
        <fullName evidence="1">Uncharacterized protein</fullName>
    </submittedName>
</protein>
<proteinExistence type="predicted"/>
<name>A0A6A3HQL0_9STRA</name>
<accession>A0A6A3HQL0</accession>
<evidence type="ECO:0000313" key="1">
    <source>
        <dbReference type="EMBL" id="KAE8970724.1"/>
    </source>
</evidence>
<organism evidence="1 2">
    <name type="scientific">Phytophthora rubi</name>
    <dbReference type="NCBI Taxonomy" id="129364"/>
    <lineage>
        <taxon>Eukaryota</taxon>
        <taxon>Sar</taxon>
        <taxon>Stramenopiles</taxon>
        <taxon>Oomycota</taxon>
        <taxon>Peronosporomycetes</taxon>
        <taxon>Peronosporales</taxon>
        <taxon>Peronosporaceae</taxon>
        <taxon>Phytophthora</taxon>
    </lineage>
</organism>
<comment type="caution">
    <text evidence="1">The sequence shown here is derived from an EMBL/GenBank/DDBJ whole genome shotgun (WGS) entry which is preliminary data.</text>
</comment>
<dbReference type="EMBL" id="QXFV01004256">
    <property type="protein sequence ID" value="KAE8970724.1"/>
    <property type="molecule type" value="Genomic_DNA"/>
</dbReference>
<dbReference type="Proteomes" id="UP000429607">
    <property type="component" value="Unassembled WGS sequence"/>
</dbReference>